<dbReference type="SUPFAM" id="SSF53254">
    <property type="entry name" value="Phosphoglycerate mutase-like"/>
    <property type="match status" value="1"/>
</dbReference>
<organism evidence="1 2">
    <name type="scientific">Ancylostoma duodenale</name>
    <dbReference type="NCBI Taxonomy" id="51022"/>
    <lineage>
        <taxon>Eukaryota</taxon>
        <taxon>Metazoa</taxon>
        <taxon>Ecdysozoa</taxon>
        <taxon>Nematoda</taxon>
        <taxon>Chromadorea</taxon>
        <taxon>Rhabditida</taxon>
        <taxon>Rhabditina</taxon>
        <taxon>Rhabditomorpha</taxon>
        <taxon>Strongyloidea</taxon>
        <taxon>Ancylostomatidae</taxon>
        <taxon>Ancylostomatinae</taxon>
        <taxon>Ancylostoma</taxon>
    </lineage>
</organism>
<accession>A0A0C2GPD6</accession>
<dbReference type="AlphaFoldDB" id="A0A0C2GPD6"/>
<protein>
    <submittedName>
        <fullName evidence="1">Uncharacterized protein</fullName>
    </submittedName>
</protein>
<dbReference type="InterPro" id="IPR029033">
    <property type="entry name" value="His_PPase_superfam"/>
</dbReference>
<reference evidence="1 2" key="1">
    <citation type="submission" date="2013-12" db="EMBL/GenBank/DDBJ databases">
        <title>Draft genome of the parsitic nematode Ancylostoma duodenale.</title>
        <authorList>
            <person name="Mitreva M."/>
        </authorList>
    </citation>
    <scope>NUCLEOTIDE SEQUENCE [LARGE SCALE GENOMIC DNA]</scope>
    <source>
        <strain evidence="1 2">Zhejiang</strain>
    </source>
</reference>
<dbReference type="GO" id="GO:0016791">
    <property type="term" value="F:phosphatase activity"/>
    <property type="evidence" value="ECO:0007669"/>
    <property type="project" value="UniProtKB-ARBA"/>
</dbReference>
<proteinExistence type="predicted"/>
<dbReference type="EMBL" id="KN730536">
    <property type="protein sequence ID" value="KIH60909.1"/>
    <property type="molecule type" value="Genomic_DNA"/>
</dbReference>
<dbReference type="Pfam" id="PF00328">
    <property type="entry name" value="His_Phos_2"/>
    <property type="match status" value="1"/>
</dbReference>
<sequence>MKYKATPWKNRSANVSQQRSHRQRVVTSYLAKTIEVLIQLKFGKRQAYGLGRELRRFVGDFVDGNYLPQQAKFYSSSANRCQMTLQTALAGFYTPTGWADWQRKQFDFWSPVPYFIDDPLLRMYAVKDCPASDQAWKPISEDTLPDLAKIVSDNRALLSYIARNTNWTASVSSAADLADNIIEMDLYGSPYPSWIANPSLPGFTAATFKQAVLSFGRLDDARA</sequence>
<evidence type="ECO:0000313" key="1">
    <source>
        <dbReference type="EMBL" id="KIH60909.1"/>
    </source>
</evidence>
<dbReference type="InterPro" id="IPR000560">
    <property type="entry name" value="His_Pase_clade-2"/>
</dbReference>
<name>A0A0C2GPD6_9BILA</name>
<evidence type="ECO:0000313" key="2">
    <source>
        <dbReference type="Proteomes" id="UP000054047"/>
    </source>
</evidence>
<dbReference type="OrthoDB" id="10257284at2759"/>
<dbReference type="Proteomes" id="UP000054047">
    <property type="component" value="Unassembled WGS sequence"/>
</dbReference>
<keyword evidence="2" id="KW-1185">Reference proteome</keyword>
<dbReference type="Gene3D" id="3.40.50.1240">
    <property type="entry name" value="Phosphoglycerate mutase-like"/>
    <property type="match status" value="1"/>
</dbReference>
<gene>
    <name evidence="1" type="ORF">ANCDUO_08827</name>
</gene>